<organism evidence="1">
    <name type="scientific">Cacopsylla melanoneura</name>
    <dbReference type="NCBI Taxonomy" id="428564"/>
    <lineage>
        <taxon>Eukaryota</taxon>
        <taxon>Metazoa</taxon>
        <taxon>Ecdysozoa</taxon>
        <taxon>Arthropoda</taxon>
        <taxon>Hexapoda</taxon>
        <taxon>Insecta</taxon>
        <taxon>Pterygota</taxon>
        <taxon>Neoptera</taxon>
        <taxon>Paraneoptera</taxon>
        <taxon>Hemiptera</taxon>
        <taxon>Sternorrhyncha</taxon>
        <taxon>Psylloidea</taxon>
        <taxon>Psyllidae</taxon>
        <taxon>Psyllinae</taxon>
        <taxon>Cacopsylla</taxon>
    </lineage>
</organism>
<accession>A0A8D8LZ69</accession>
<evidence type="ECO:0000313" key="1">
    <source>
        <dbReference type="EMBL" id="CAG6619020.1"/>
    </source>
</evidence>
<dbReference type="EMBL" id="HBUF01044698">
    <property type="protein sequence ID" value="CAG6619020.1"/>
    <property type="molecule type" value="Transcribed_RNA"/>
</dbReference>
<dbReference type="AlphaFoldDB" id="A0A8D8LZ69"/>
<proteinExistence type="predicted"/>
<reference evidence="1" key="1">
    <citation type="submission" date="2021-05" db="EMBL/GenBank/DDBJ databases">
        <authorList>
            <person name="Alioto T."/>
            <person name="Alioto T."/>
            <person name="Gomez Garrido J."/>
        </authorList>
    </citation>
    <scope>NUCLEOTIDE SEQUENCE</scope>
</reference>
<sequence>MIDTSTEPISESLDKSIKPISESQILNANTIVVHFSLFVQRYFKYKRVYKTKKKHILYEYFSKLFTGFLTSTNGLFSPAFSSSINKKDEIYFYTDILYFVQYFSPVPILSL</sequence>
<name>A0A8D8LZ69_9HEMI</name>
<protein>
    <submittedName>
        <fullName evidence="1">Uncharacterized protein</fullName>
    </submittedName>
</protein>